<organism evidence="7 8">
    <name type="scientific">Thiohalorhabdus denitrificans</name>
    <dbReference type="NCBI Taxonomy" id="381306"/>
    <lineage>
        <taxon>Bacteria</taxon>
        <taxon>Pseudomonadati</taxon>
        <taxon>Pseudomonadota</taxon>
        <taxon>Gammaproteobacteria</taxon>
        <taxon>Thiohalorhabdales</taxon>
        <taxon>Thiohalorhabdaceae</taxon>
        <taxon>Thiohalorhabdus</taxon>
    </lineage>
</organism>
<evidence type="ECO:0000313" key="8">
    <source>
        <dbReference type="Proteomes" id="UP000183104"/>
    </source>
</evidence>
<dbReference type="GO" id="GO:0005886">
    <property type="term" value="C:plasma membrane"/>
    <property type="evidence" value="ECO:0007669"/>
    <property type="project" value="UniProtKB-SubCell"/>
</dbReference>
<keyword evidence="8" id="KW-1185">Reference proteome</keyword>
<dbReference type="CDD" id="cd07984">
    <property type="entry name" value="LPLAT_LABLAT-like"/>
    <property type="match status" value="1"/>
</dbReference>
<evidence type="ECO:0000313" key="7">
    <source>
        <dbReference type="EMBL" id="SCY24724.1"/>
    </source>
</evidence>
<dbReference type="InterPro" id="IPR004960">
    <property type="entry name" value="LipA_acyltrans"/>
</dbReference>
<sequence length="316" mass="35457">MEAQKPPTLRHRLEAAALGGLLRLIRSLPVRFRYALAGRVGEWARFVDRRHARIAYQSLALRYGEEGAEEKVQEVFRELGHLVGEIPLLETLSLEGLQETVRTVEGREHLEAVAADPRGVLLLSAHAGNWELMGQILPQYGLSPLNGVYRPLDNPILEERLRAARGRHGVQPIDRRRASRQVMTALRRGETVAMLMDQHLRGTDRIPLPFLGEVARVPTTLARFAKKAGTPILPAFLVREAPERFRLVVLPPIEPDTFGDDEAGIRDLTAETVAAMEAGIALAPAQWFWVHRRWRSEPRELVAGMRPPPWSGAIRP</sequence>
<reference evidence="8" key="1">
    <citation type="submission" date="2016-10" db="EMBL/GenBank/DDBJ databases">
        <authorList>
            <person name="Varghese N."/>
        </authorList>
    </citation>
    <scope>NUCLEOTIDE SEQUENCE [LARGE SCALE GENOMIC DNA]</scope>
    <source>
        <strain evidence="8">HL 19</strain>
    </source>
</reference>
<evidence type="ECO:0000256" key="3">
    <source>
        <dbReference type="ARBA" id="ARBA00022519"/>
    </source>
</evidence>
<dbReference type="EMBL" id="FMUN01000004">
    <property type="protein sequence ID" value="SCY24724.1"/>
    <property type="molecule type" value="Genomic_DNA"/>
</dbReference>
<keyword evidence="3" id="KW-0997">Cell inner membrane</keyword>
<proteinExistence type="predicted"/>
<dbReference type="AlphaFoldDB" id="A0A0P9EFX0"/>
<evidence type="ECO:0000256" key="1">
    <source>
        <dbReference type="ARBA" id="ARBA00004533"/>
    </source>
</evidence>
<dbReference type="PATRIC" id="fig|381306.5.peg.1941"/>
<keyword evidence="6" id="KW-0012">Acyltransferase</keyword>
<accession>A0A0P9EFX0</accession>
<dbReference type="PANTHER" id="PTHR30606">
    <property type="entry name" value="LIPID A BIOSYNTHESIS LAUROYL ACYLTRANSFERASE"/>
    <property type="match status" value="1"/>
</dbReference>
<evidence type="ECO:0000256" key="6">
    <source>
        <dbReference type="ARBA" id="ARBA00023315"/>
    </source>
</evidence>
<protein>
    <submittedName>
        <fullName evidence="7">KDO2-lipid IV(A) lauroyltransferase</fullName>
    </submittedName>
</protein>
<dbReference type="STRING" id="381306.AN478_01935"/>
<keyword evidence="5" id="KW-0472">Membrane</keyword>
<evidence type="ECO:0000256" key="2">
    <source>
        <dbReference type="ARBA" id="ARBA00022475"/>
    </source>
</evidence>
<dbReference type="GO" id="GO:0016746">
    <property type="term" value="F:acyltransferase activity"/>
    <property type="evidence" value="ECO:0007669"/>
    <property type="project" value="UniProtKB-KW"/>
</dbReference>
<keyword evidence="4 7" id="KW-0808">Transferase</keyword>
<dbReference type="OrthoDB" id="9803456at2"/>
<name>A0A0P9EFX0_9GAMM</name>
<evidence type="ECO:0000256" key="4">
    <source>
        <dbReference type="ARBA" id="ARBA00022679"/>
    </source>
</evidence>
<evidence type="ECO:0000256" key="5">
    <source>
        <dbReference type="ARBA" id="ARBA00023136"/>
    </source>
</evidence>
<dbReference type="Proteomes" id="UP000183104">
    <property type="component" value="Unassembled WGS sequence"/>
</dbReference>
<dbReference type="GO" id="GO:0009247">
    <property type="term" value="P:glycolipid biosynthetic process"/>
    <property type="evidence" value="ECO:0007669"/>
    <property type="project" value="UniProtKB-ARBA"/>
</dbReference>
<gene>
    <name evidence="7" type="ORF">SAMN05661077_1577</name>
</gene>
<dbReference type="RefSeq" id="WP_074471345.1">
    <property type="nucleotide sequence ID" value="NZ_FMUN01000004.1"/>
</dbReference>
<dbReference type="PANTHER" id="PTHR30606:SF10">
    <property type="entry name" value="PHOSPHATIDYLINOSITOL MANNOSIDE ACYLTRANSFERASE"/>
    <property type="match status" value="1"/>
</dbReference>
<dbReference type="PIRSF" id="PIRSF026649">
    <property type="entry name" value="MsbB"/>
    <property type="match status" value="1"/>
</dbReference>
<dbReference type="Pfam" id="PF03279">
    <property type="entry name" value="Lip_A_acyltrans"/>
    <property type="match status" value="1"/>
</dbReference>
<comment type="subcellular location">
    <subcellularLocation>
        <location evidence="1">Cell inner membrane</location>
    </subcellularLocation>
</comment>
<keyword evidence="2" id="KW-1003">Cell membrane</keyword>